<sequence length="56" mass="6417">MTADDRIHTWIAPKLGWVKCNTNIATFEEDGSCWLLCGTERLRWPICAGLDEHLKT</sequence>
<accession>A0AAP0PYW1</accession>
<dbReference type="AlphaFoldDB" id="A0AAP0PYW1"/>
<evidence type="ECO:0000313" key="2">
    <source>
        <dbReference type="Proteomes" id="UP001420932"/>
    </source>
</evidence>
<dbReference type="EMBL" id="JBBNAF010000003">
    <property type="protein sequence ID" value="KAK9160510.1"/>
    <property type="molecule type" value="Genomic_DNA"/>
</dbReference>
<organism evidence="1 2">
    <name type="scientific">Stephania yunnanensis</name>
    <dbReference type="NCBI Taxonomy" id="152371"/>
    <lineage>
        <taxon>Eukaryota</taxon>
        <taxon>Viridiplantae</taxon>
        <taxon>Streptophyta</taxon>
        <taxon>Embryophyta</taxon>
        <taxon>Tracheophyta</taxon>
        <taxon>Spermatophyta</taxon>
        <taxon>Magnoliopsida</taxon>
        <taxon>Ranunculales</taxon>
        <taxon>Menispermaceae</taxon>
        <taxon>Menispermoideae</taxon>
        <taxon>Cissampelideae</taxon>
        <taxon>Stephania</taxon>
    </lineage>
</organism>
<keyword evidence="2" id="KW-1185">Reference proteome</keyword>
<proteinExistence type="predicted"/>
<protein>
    <submittedName>
        <fullName evidence="1">Uncharacterized protein</fullName>
    </submittedName>
</protein>
<dbReference type="Proteomes" id="UP001420932">
    <property type="component" value="Unassembled WGS sequence"/>
</dbReference>
<evidence type="ECO:0000313" key="1">
    <source>
        <dbReference type="EMBL" id="KAK9160510.1"/>
    </source>
</evidence>
<gene>
    <name evidence="1" type="ORF">Syun_006851</name>
</gene>
<reference evidence="1 2" key="1">
    <citation type="submission" date="2024-01" db="EMBL/GenBank/DDBJ databases">
        <title>Genome assemblies of Stephania.</title>
        <authorList>
            <person name="Yang L."/>
        </authorList>
    </citation>
    <scope>NUCLEOTIDE SEQUENCE [LARGE SCALE GENOMIC DNA]</scope>
    <source>
        <strain evidence="1">YNDBR</strain>
        <tissue evidence="1">Leaf</tissue>
    </source>
</reference>
<name>A0AAP0PYW1_9MAGN</name>
<comment type="caution">
    <text evidence="1">The sequence shown here is derived from an EMBL/GenBank/DDBJ whole genome shotgun (WGS) entry which is preliminary data.</text>
</comment>